<name>A0ABT1G0T5_9CORY</name>
<evidence type="ECO:0000259" key="2">
    <source>
        <dbReference type="Pfam" id="PF04235"/>
    </source>
</evidence>
<feature type="transmembrane region" description="Helical" evidence="1">
    <location>
        <begin position="83"/>
        <end position="102"/>
    </location>
</feature>
<feature type="transmembrane region" description="Helical" evidence="1">
    <location>
        <begin position="382"/>
        <end position="403"/>
    </location>
</feature>
<dbReference type="InterPro" id="IPR007349">
    <property type="entry name" value="DUF418"/>
</dbReference>
<dbReference type="Proteomes" id="UP001204000">
    <property type="component" value="Unassembled WGS sequence"/>
</dbReference>
<dbReference type="InterPro" id="IPR052529">
    <property type="entry name" value="Bact_Transport_Assoc"/>
</dbReference>
<comment type="caution">
    <text evidence="3">The sequence shown here is derived from an EMBL/GenBank/DDBJ whole genome shotgun (WGS) entry which is preliminary data.</text>
</comment>
<evidence type="ECO:0000256" key="1">
    <source>
        <dbReference type="SAM" id="Phobius"/>
    </source>
</evidence>
<feature type="transmembrane region" description="Helical" evidence="1">
    <location>
        <begin position="146"/>
        <end position="162"/>
    </location>
</feature>
<feature type="transmembrane region" description="Helical" evidence="1">
    <location>
        <begin position="244"/>
        <end position="266"/>
    </location>
</feature>
<gene>
    <name evidence="3" type="ORF">M5J20_05480</name>
</gene>
<feature type="transmembrane region" description="Helical" evidence="1">
    <location>
        <begin position="122"/>
        <end position="140"/>
    </location>
</feature>
<keyword evidence="1" id="KW-1133">Transmembrane helix</keyword>
<feature type="transmembrane region" description="Helical" evidence="1">
    <location>
        <begin position="307"/>
        <end position="326"/>
    </location>
</feature>
<feature type="transmembrane region" description="Helical" evidence="1">
    <location>
        <begin position="278"/>
        <end position="301"/>
    </location>
</feature>
<keyword evidence="1" id="KW-0812">Transmembrane</keyword>
<dbReference type="PANTHER" id="PTHR30590:SF2">
    <property type="entry name" value="INNER MEMBRANE PROTEIN"/>
    <property type="match status" value="1"/>
</dbReference>
<keyword evidence="4" id="KW-1185">Reference proteome</keyword>
<proteinExistence type="predicted"/>
<dbReference type="RefSeq" id="WP_253577337.1">
    <property type="nucleotide sequence ID" value="NZ_JAMFTQ010000005.1"/>
</dbReference>
<evidence type="ECO:0000313" key="4">
    <source>
        <dbReference type="Proteomes" id="UP001204000"/>
    </source>
</evidence>
<dbReference type="PANTHER" id="PTHR30590">
    <property type="entry name" value="INNER MEMBRANE PROTEIN"/>
    <property type="match status" value="1"/>
</dbReference>
<feature type="transmembrane region" description="Helical" evidence="1">
    <location>
        <begin position="338"/>
        <end position="362"/>
    </location>
</feature>
<accession>A0ABT1G0T5</accession>
<dbReference type="Pfam" id="PF04235">
    <property type="entry name" value="DUF418"/>
    <property type="match status" value="1"/>
</dbReference>
<evidence type="ECO:0000313" key="3">
    <source>
        <dbReference type="EMBL" id="MCP1387639.1"/>
    </source>
</evidence>
<reference evidence="3" key="1">
    <citation type="submission" date="2022-05" db="EMBL/GenBank/DDBJ databases">
        <title>Corynebacterium sp. TA-R-1 sp. nov., isolated from human feces.</title>
        <authorList>
            <person name="Shamsuzzaman M."/>
            <person name="Dahal R.H."/>
        </authorList>
    </citation>
    <scope>NUCLEOTIDE SEQUENCE</scope>
    <source>
        <strain evidence="3">TA-R-1</strain>
    </source>
</reference>
<keyword evidence="1" id="KW-0472">Membrane</keyword>
<feature type="transmembrane region" description="Helical" evidence="1">
    <location>
        <begin position="21"/>
        <end position="40"/>
    </location>
</feature>
<dbReference type="EMBL" id="JAMFTQ010000005">
    <property type="protein sequence ID" value="MCP1387639.1"/>
    <property type="molecule type" value="Genomic_DNA"/>
</dbReference>
<feature type="transmembrane region" description="Helical" evidence="1">
    <location>
        <begin position="169"/>
        <end position="193"/>
    </location>
</feature>
<organism evidence="3 4">
    <name type="scientific">Corynebacterium stercoris</name>
    <dbReference type="NCBI Taxonomy" id="2943490"/>
    <lineage>
        <taxon>Bacteria</taxon>
        <taxon>Bacillati</taxon>
        <taxon>Actinomycetota</taxon>
        <taxon>Actinomycetes</taxon>
        <taxon>Mycobacteriales</taxon>
        <taxon>Corynebacteriaceae</taxon>
        <taxon>Corynebacterium</taxon>
    </lineage>
</organism>
<protein>
    <submittedName>
        <fullName evidence="3">DUF418 domain-containing protein</fullName>
    </submittedName>
</protein>
<feature type="domain" description="DUF418" evidence="2">
    <location>
        <begin position="261"/>
        <end position="415"/>
    </location>
</feature>
<sequence>MQHSAAKRAEFTTYRRIVALDVARGLAILGTLATNIWIFATWNLDSSVLEAALDPNYTVAGEIADVAAHGSGLELADALFSGLSYLITDGKFLGLLTIMFGIGLEIQRQSALKRGERWPGRYYWRAAILVGEGLLNYIFIFEFDVLMGYGLTALAVAPILARSEKVQKVWMWIGLSLHTIIMALISLSALWVANWAGEEWQEAQIAADDAAAADGGLALYTDTSNYFDMVRTRLADFVNGRFEIPIMVLMGLGVFILAARLYRAGLFQPAMAALRRKVMLVGLGVGLPLDWGLRLFASGAAAAFTRYVSSTVVAFGVLALIAAYYVKRDNRLGAVGSALAALGRMALTCYLLQNILASIVFYDFGLGAARVTAGEWQTLWVTLIYLALCGVLIGLSLLWLRFFPRGPVELAMHWAYEAPGRAGRRAGRGSR</sequence>